<dbReference type="GO" id="GO:0031979">
    <property type="term" value="C:plasma membrane-derived thylakoid lumen"/>
    <property type="evidence" value="ECO:0007669"/>
    <property type="project" value="UniProtKB-SubCell"/>
</dbReference>
<accession>A0A1Z4LWS1</accession>
<dbReference type="InterPro" id="IPR015943">
    <property type="entry name" value="WD40/YVTN_repeat-like_dom_sf"/>
</dbReference>
<dbReference type="InterPro" id="IPR028203">
    <property type="entry name" value="PSII_CF48-like_dom"/>
</dbReference>
<evidence type="ECO:0000313" key="7">
    <source>
        <dbReference type="EMBL" id="BAY85705.1"/>
    </source>
</evidence>
<dbReference type="InterPro" id="IPR016705">
    <property type="entry name" value="Ycf48/Hcf136"/>
</dbReference>
<evidence type="ECO:0000313" key="8">
    <source>
        <dbReference type="Proteomes" id="UP000218418"/>
    </source>
</evidence>
<dbReference type="PANTHER" id="PTHR47199">
    <property type="entry name" value="PHOTOSYSTEM II STABILITY/ASSEMBLY FACTOR HCF136, CHLOROPLASTIC"/>
    <property type="match status" value="1"/>
</dbReference>
<comment type="similarity">
    <text evidence="4 5">Belongs to the Ycf48 family.</text>
</comment>
<keyword evidence="7" id="KW-0378">Hydrolase</keyword>
<feature type="domain" description="Photosynthesis system II assembly factor Ycf48/Hcf136-like" evidence="6">
    <location>
        <begin position="28"/>
        <end position="328"/>
    </location>
</feature>
<evidence type="ECO:0000256" key="3">
    <source>
        <dbReference type="ARBA" id="ARBA00023276"/>
    </source>
</evidence>
<dbReference type="AlphaFoldDB" id="A0A1Z4LWS1"/>
<evidence type="ECO:0000256" key="2">
    <source>
        <dbReference type="ARBA" id="ARBA00022729"/>
    </source>
</evidence>
<dbReference type="EMBL" id="AP018227">
    <property type="protein sequence ID" value="BAY85705.1"/>
    <property type="molecule type" value="Genomic_DNA"/>
</dbReference>
<protein>
    <recommendedName>
        <fullName evidence="4 5">Photosystem II assembly protein Ycf48</fullName>
    </recommendedName>
</protein>
<comment type="subcellular location">
    <subcellularLocation>
        <location evidence="4">Cellular thylakoid lumen</location>
    </subcellularLocation>
    <text evidence="4">Associated with a PSII precusor complex on the lumenal side of the thylakoid membrane.</text>
</comment>
<keyword evidence="3 4" id="KW-0604">Photosystem II</keyword>
<evidence type="ECO:0000256" key="5">
    <source>
        <dbReference type="PIRNR" id="PIRNR017875"/>
    </source>
</evidence>
<comment type="function">
    <text evidence="4">A factor required for optimal assembly of photosystem II (PSII), acting in the early stages of PSII assembly. Also plays a role in replacement of photodamaged D1 (psbA). Assists YidC in synthesis of chlorophyll-binding proteins.</text>
</comment>
<dbReference type="NCBIfam" id="NF010237">
    <property type="entry name" value="PRK13684.1"/>
    <property type="match status" value="1"/>
</dbReference>
<evidence type="ECO:0000256" key="4">
    <source>
        <dbReference type="HAMAP-Rule" id="MF_01348"/>
    </source>
</evidence>
<organism evidence="7 8">
    <name type="scientific">Calothrix parasitica NIES-267</name>
    <dbReference type="NCBI Taxonomy" id="1973488"/>
    <lineage>
        <taxon>Bacteria</taxon>
        <taxon>Bacillati</taxon>
        <taxon>Cyanobacteriota</taxon>
        <taxon>Cyanophyceae</taxon>
        <taxon>Nostocales</taxon>
        <taxon>Calotrichaceae</taxon>
        <taxon>Calothrix</taxon>
    </lineage>
</organism>
<keyword evidence="1 4" id="KW-0602">Photosynthesis</keyword>
<gene>
    <name evidence="4" type="primary">ycf48</name>
    <name evidence="7" type="ORF">NIES267_52060</name>
</gene>
<dbReference type="Proteomes" id="UP000218418">
    <property type="component" value="Chromosome"/>
</dbReference>
<reference evidence="7 8" key="1">
    <citation type="submission" date="2017-06" db="EMBL/GenBank/DDBJ databases">
        <title>Genome sequencing of cyanobaciteial culture collection at National Institute for Environmental Studies (NIES).</title>
        <authorList>
            <person name="Hirose Y."/>
            <person name="Shimura Y."/>
            <person name="Fujisawa T."/>
            <person name="Nakamura Y."/>
            <person name="Kawachi M."/>
        </authorList>
    </citation>
    <scope>NUCLEOTIDE SEQUENCE [LARGE SCALE GENOMIC DNA]</scope>
    <source>
        <strain evidence="7 8">NIES-267</strain>
    </source>
</reference>
<dbReference type="GO" id="GO:0016787">
    <property type="term" value="F:hydrolase activity"/>
    <property type="evidence" value="ECO:0007669"/>
    <property type="project" value="UniProtKB-KW"/>
</dbReference>
<dbReference type="PIRSF" id="PIRSF017875">
    <property type="entry name" value="PSII_HCF136"/>
    <property type="match status" value="1"/>
</dbReference>
<dbReference type="PANTHER" id="PTHR47199:SF2">
    <property type="entry name" value="PHOTOSYSTEM II STABILITY_ASSEMBLY FACTOR HCF136, CHLOROPLASTIC"/>
    <property type="match status" value="1"/>
</dbReference>
<keyword evidence="2 4" id="KW-0732">Signal</keyword>
<keyword evidence="4" id="KW-0793">Thylakoid</keyword>
<sequence>MLPIMRISQRILALLVVVLLCVGCSSVPSMSYNPWEVISLPTDAKLFDIAFTDDPKHGFIVGNKATLLETKDAGETWNPIALQVGDENYRFNAVDFDGNEGWIAAEPSVLLHTTDEGKTWTSIPLSDKLPGNPVNIVAFGDNKAEMATDVGAIYRTTDGGKNWKAQVAESVGVVRNIERSEDGRYIAVSGKGNFYSTWAPGQNAWVQHNRNSSRKVENMGFAQNGQMWMLARGGQVQFSEPNELEEWQDAQYPELSTSWGLLDLAYRTPSDVWLSGGSANLLHSTDGGETWEKDRDVENVATNFYKIVFLSPEKGFIIGDRGFLLKYQPDIAPPIESSEA</sequence>
<dbReference type="GO" id="GO:0009523">
    <property type="term" value="C:photosystem II"/>
    <property type="evidence" value="ECO:0007669"/>
    <property type="project" value="UniProtKB-KW"/>
</dbReference>
<keyword evidence="8" id="KW-1185">Reference proteome</keyword>
<evidence type="ECO:0000256" key="1">
    <source>
        <dbReference type="ARBA" id="ARBA00022531"/>
    </source>
</evidence>
<dbReference type="GO" id="GO:0015979">
    <property type="term" value="P:photosynthesis"/>
    <property type="evidence" value="ECO:0007669"/>
    <property type="project" value="UniProtKB-KW"/>
</dbReference>
<dbReference type="HAMAP" id="MF_01348">
    <property type="entry name" value="Ycf48"/>
    <property type="match status" value="1"/>
</dbReference>
<name>A0A1Z4LWS1_9CYAN</name>
<proteinExistence type="inferred from homology"/>
<evidence type="ECO:0000259" key="6">
    <source>
        <dbReference type="Pfam" id="PF14870"/>
    </source>
</evidence>
<dbReference type="Pfam" id="PF14870">
    <property type="entry name" value="PSII_BNR"/>
    <property type="match status" value="1"/>
</dbReference>
<dbReference type="SUPFAM" id="SSF110296">
    <property type="entry name" value="Oligoxyloglucan reducing end-specific cellobiohydrolase"/>
    <property type="match status" value="1"/>
</dbReference>
<dbReference type="Gene3D" id="2.130.10.10">
    <property type="entry name" value="YVTN repeat-like/Quinoprotein amine dehydrogenase"/>
    <property type="match status" value="2"/>
</dbReference>
<comment type="domain">
    <text evidence="4">A 7-bladed beta-propeller torus, about 55 by 55 Angstroms, with a depth of about 25 Angstroms and a central pore.</text>
</comment>